<dbReference type="Proteomes" id="UP001152523">
    <property type="component" value="Unassembled WGS sequence"/>
</dbReference>
<comment type="caution">
    <text evidence="2">The sequence shown here is derived from an EMBL/GenBank/DDBJ whole genome shotgun (WGS) entry which is preliminary data.</text>
</comment>
<evidence type="ECO:0000313" key="3">
    <source>
        <dbReference type="Proteomes" id="UP001152523"/>
    </source>
</evidence>
<accession>A0AAV0F5S3</accession>
<evidence type="ECO:0000256" key="1">
    <source>
        <dbReference type="SAM" id="Phobius"/>
    </source>
</evidence>
<name>A0AAV0F5S3_9ASTE</name>
<dbReference type="AlphaFoldDB" id="A0AAV0F5S3"/>
<feature type="transmembrane region" description="Helical" evidence="1">
    <location>
        <begin position="76"/>
        <end position="96"/>
    </location>
</feature>
<keyword evidence="1" id="KW-0812">Transmembrane</keyword>
<keyword evidence="1" id="KW-1133">Transmembrane helix</keyword>
<gene>
    <name evidence="2" type="ORF">CEPIT_LOCUS30972</name>
</gene>
<protein>
    <submittedName>
        <fullName evidence="2">Uncharacterized protein</fullName>
    </submittedName>
</protein>
<keyword evidence="1" id="KW-0472">Membrane</keyword>
<organism evidence="2 3">
    <name type="scientific">Cuscuta epithymum</name>
    <dbReference type="NCBI Taxonomy" id="186058"/>
    <lineage>
        <taxon>Eukaryota</taxon>
        <taxon>Viridiplantae</taxon>
        <taxon>Streptophyta</taxon>
        <taxon>Embryophyta</taxon>
        <taxon>Tracheophyta</taxon>
        <taxon>Spermatophyta</taxon>
        <taxon>Magnoliopsida</taxon>
        <taxon>eudicotyledons</taxon>
        <taxon>Gunneridae</taxon>
        <taxon>Pentapetalae</taxon>
        <taxon>asterids</taxon>
        <taxon>lamiids</taxon>
        <taxon>Solanales</taxon>
        <taxon>Convolvulaceae</taxon>
        <taxon>Cuscuteae</taxon>
        <taxon>Cuscuta</taxon>
        <taxon>Cuscuta subgen. Cuscuta</taxon>
    </lineage>
</organism>
<sequence>MATPVEWQHQWSGNDALASADRRPRLEAPARGGSRRSYMRVAVAGGGSGGWRQRRMVMATDNDAGVEGCISDLSMYLVNAVIAIWNFMNFPCFALFEIRLFWSTQA</sequence>
<proteinExistence type="predicted"/>
<dbReference type="EMBL" id="CAMAPF010000963">
    <property type="protein sequence ID" value="CAH9130873.1"/>
    <property type="molecule type" value="Genomic_DNA"/>
</dbReference>
<keyword evidence="3" id="KW-1185">Reference proteome</keyword>
<evidence type="ECO:0000313" key="2">
    <source>
        <dbReference type="EMBL" id="CAH9130873.1"/>
    </source>
</evidence>
<reference evidence="2" key="1">
    <citation type="submission" date="2022-07" db="EMBL/GenBank/DDBJ databases">
        <authorList>
            <person name="Macas J."/>
            <person name="Novak P."/>
            <person name="Neumann P."/>
        </authorList>
    </citation>
    <scope>NUCLEOTIDE SEQUENCE</scope>
</reference>